<sequence>MWAFFYLEKSKMSQFPELGWIAEARKHIGLREIKGPKHNLTIVGWLKALKAWWTDDETPWCGTFVAHCLQTAGVKYPKNWFRALAYIDIAYGTKLKKPAYGCVAVKTRQGGGHVCFVVGRDQRTGKLVCLGGNQSDMVCFALYAESDFEAFMWYGQTSQPAQHRYDLPVLSGVTAVKVSEA</sequence>
<dbReference type="eggNOG" id="COG1652">
    <property type="taxonomic scope" value="Bacteria"/>
</dbReference>
<dbReference type="AlphaFoldDB" id="Q6FAG5"/>
<name>Q6FAG5_ACIAD</name>
<dbReference type="HOGENOM" id="CLU_100188_1_0_6"/>
<evidence type="ECO:0000313" key="2">
    <source>
        <dbReference type="EMBL" id="CAG68948.1"/>
    </source>
</evidence>
<protein>
    <recommendedName>
        <fullName evidence="1">Peptidase C51 domain-containing protein</fullName>
    </recommendedName>
</protein>
<dbReference type="NCBIfam" id="TIGR02594">
    <property type="entry name" value="TIGR02594 family protein"/>
    <property type="match status" value="1"/>
</dbReference>
<organism evidence="2 3">
    <name type="scientific">Acinetobacter baylyi (strain ATCC 33305 / BD413 / ADP1)</name>
    <dbReference type="NCBI Taxonomy" id="62977"/>
    <lineage>
        <taxon>Bacteria</taxon>
        <taxon>Pseudomonadati</taxon>
        <taxon>Pseudomonadota</taxon>
        <taxon>Gammaproteobacteria</taxon>
        <taxon>Moraxellales</taxon>
        <taxon>Moraxellaceae</taxon>
        <taxon>Acinetobacter</taxon>
    </lineage>
</organism>
<feature type="domain" description="Peptidase C51" evidence="1">
    <location>
        <begin position="54"/>
        <end position="132"/>
    </location>
</feature>
<dbReference type="STRING" id="202950.GCA_001485005_00243"/>
<dbReference type="EMBL" id="CR543861">
    <property type="protein sequence ID" value="CAG68948.1"/>
    <property type="molecule type" value="Genomic_DNA"/>
</dbReference>
<dbReference type="InterPro" id="IPR013423">
    <property type="entry name" value="CHP02594"/>
</dbReference>
<evidence type="ECO:0000259" key="1">
    <source>
        <dbReference type="Pfam" id="PF05257"/>
    </source>
</evidence>
<accession>Q6FAG5</accession>
<dbReference type="InterPro" id="IPR007921">
    <property type="entry name" value="CHAP_dom"/>
</dbReference>
<dbReference type="Proteomes" id="UP000000430">
    <property type="component" value="Chromosome"/>
</dbReference>
<evidence type="ECO:0000313" key="3">
    <source>
        <dbReference type="Proteomes" id="UP000000430"/>
    </source>
</evidence>
<proteinExistence type="predicted"/>
<reference evidence="2 3" key="1">
    <citation type="journal article" date="2004" name="Nucleic Acids Res.">
        <title>Unique features revealed by the genome sequence of Acinetobacter sp. ADP1, a versatile and naturally transformation competent bacterium.</title>
        <authorList>
            <person name="Barbe V."/>
            <person name="Vallenet D."/>
            <person name="Fonknechten N."/>
            <person name="Kreimeyer A."/>
            <person name="Oztas S."/>
            <person name="Labarre L."/>
            <person name="Cruveiller S."/>
            <person name="Robert C."/>
            <person name="Duprat S."/>
            <person name="Wincker P."/>
            <person name="Ornston L.N."/>
            <person name="Weissenbach J."/>
            <person name="Marliere P."/>
            <person name="Cohen G.N."/>
            <person name="Medigue C."/>
        </authorList>
    </citation>
    <scope>NUCLEOTIDE SEQUENCE [LARGE SCALE GENOMIC DNA]</scope>
    <source>
        <strain evidence="3">ATCC 33305 / BD413 / ADP1</strain>
    </source>
</reference>
<gene>
    <name evidence="2" type="ordered locus">ACIAD2145</name>
</gene>
<dbReference type="KEGG" id="aci:ACIAD2145"/>
<dbReference type="Pfam" id="PF05257">
    <property type="entry name" value="CHAP"/>
    <property type="match status" value="1"/>
</dbReference>